<keyword evidence="2" id="KW-0520">NAD</keyword>
<dbReference type="Pfam" id="PF14100">
    <property type="entry name" value="DUF6807"/>
    <property type="match status" value="1"/>
</dbReference>
<feature type="domain" description="Gfo/Idh/MocA-like oxidoreductase N-terminal" evidence="4">
    <location>
        <begin position="51"/>
        <end position="169"/>
    </location>
</feature>
<dbReference type="EMBL" id="BAABCJ010000002">
    <property type="protein sequence ID" value="GAA3704580.1"/>
    <property type="molecule type" value="Genomic_DNA"/>
</dbReference>
<evidence type="ECO:0008006" key="8">
    <source>
        <dbReference type="Google" id="ProtNLM"/>
    </source>
</evidence>
<dbReference type="SUPFAM" id="SSF55347">
    <property type="entry name" value="Glyceraldehyde-3-phosphate dehydrogenase-like, C-terminal domain"/>
    <property type="match status" value="1"/>
</dbReference>
<evidence type="ECO:0000256" key="2">
    <source>
        <dbReference type="ARBA" id="ARBA00023027"/>
    </source>
</evidence>
<feature type="region of interest" description="Disordered" evidence="3">
    <location>
        <begin position="1"/>
        <end position="26"/>
    </location>
</feature>
<name>A0ABP7DHV3_9MICC</name>
<dbReference type="Gene3D" id="3.40.50.720">
    <property type="entry name" value="NAD(P)-binding Rossmann-like Domain"/>
    <property type="match status" value="1"/>
</dbReference>
<evidence type="ECO:0000259" key="5">
    <source>
        <dbReference type="Pfam" id="PF22725"/>
    </source>
</evidence>
<dbReference type="InterPro" id="IPR000683">
    <property type="entry name" value="Gfo/Idh/MocA-like_OxRdtase_N"/>
</dbReference>
<dbReference type="InterPro" id="IPR050463">
    <property type="entry name" value="Gfo/Idh/MocA_oxidrdct_glycsds"/>
</dbReference>
<evidence type="ECO:0000313" key="7">
    <source>
        <dbReference type="Proteomes" id="UP001501536"/>
    </source>
</evidence>
<protein>
    <recommendedName>
        <fullName evidence="8">Dehydrogenase</fullName>
    </recommendedName>
</protein>
<evidence type="ECO:0000313" key="6">
    <source>
        <dbReference type="EMBL" id="GAA3704580.1"/>
    </source>
</evidence>
<feature type="domain" description="GFO/IDH/MocA-like oxidoreductase" evidence="5">
    <location>
        <begin position="193"/>
        <end position="312"/>
    </location>
</feature>
<dbReference type="Pfam" id="PF01408">
    <property type="entry name" value="GFO_IDH_MocA"/>
    <property type="match status" value="1"/>
</dbReference>
<dbReference type="PANTHER" id="PTHR43818:SF11">
    <property type="entry name" value="BCDNA.GH03377"/>
    <property type="match status" value="1"/>
</dbReference>
<dbReference type="PANTHER" id="PTHR43818">
    <property type="entry name" value="BCDNA.GH03377"/>
    <property type="match status" value="1"/>
</dbReference>
<comment type="caution">
    <text evidence="6">The sequence shown here is derived from an EMBL/GenBank/DDBJ whole genome shotgun (WGS) entry which is preliminary data.</text>
</comment>
<evidence type="ECO:0000259" key="4">
    <source>
        <dbReference type="Pfam" id="PF01408"/>
    </source>
</evidence>
<dbReference type="InterPro" id="IPR029475">
    <property type="entry name" value="DUF6807"/>
</dbReference>
<dbReference type="Pfam" id="PF22725">
    <property type="entry name" value="GFO_IDH_MocA_C3"/>
    <property type="match status" value="1"/>
</dbReference>
<evidence type="ECO:0000256" key="1">
    <source>
        <dbReference type="ARBA" id="ARBA00023002"/>
    </source>
</evidence>
<sequence length="775" mass="80885">MTEFQGTDTRAAAPQAAGAQAAAPQTAGAQAAAPQAAGAPTGGVSTDAPDVVLIGLNGFGRQHLINIERLVGLGRMRLAAGVDFNDPGPDVRGAGTPVYASLADAVAAGVRPDIVIVSTPIATHHGIALEALALGADVYVEKPPTATMEQYRDLLAAAQQAGRRVQVGFQAIGSLALQELDRWFAGDGQASPIGRLRAVGASGLWVRTRGYYERSPWAGHRVLDGVQVVDGVVTNPLAHAVMSALHIAGAKAADDVADLSTELYHAHRIEADDTSTVRLTTTSGIPVTCALTVCAETARDPWITVYGTEGEAVLHYTRDELVVTPNPDLAGASGVGAAIASGRTIEFGRADLLENLIDVRTGAAERLLCPLEETGSFMRVLEAVRTAEDPAPIPTGQVRLEGEGADLHPVVPHIEDYVARAVRAQTGWSSLGAPWAAEAASSGTLRITPPGGRSGIEVARLRTGADIAPTNSPRPFLDRVRTLSGVVVTDQQPLDHPWHLGVSVALQDVDGNNFWGGRTYTRADGRYIWRPDHGRIRTVSETVVTEAEAHGACAQRLKARLEWIGAGSAGHDGEVLLHEDRQVLARPLGDEAAPHLAGPDGARGSGWTLDFRYALAATGERTVPLGSPGSNGRTGGGYGGFFWRLPEVSGAEIFTAEAEGEDAVHGSVTDWLAFSADFSSDAVAPADLAVGHGAATLILVSTDADPWFVRCSGYPGLGASLAWDAPVLAEPGHPVGRGVRVIVADGRLSRDAVAALAEQQLAGREPSAPVLHRSR</sequence>
<dbReference type="InterPro" id="IPR036291">
    <property type="entry name" value="NAD(P)-bd_dom_sf"/>
</dbReference>
<keyword evidence="7" id="KW-1185">Reference proteome</keyword>
<gene>
    <name evidence="6" type="ORF">GCM10022377_17790</name>
</gene>
<dbReference type="InterPro" id="IPR055170">
    <property type="entry name" value="GFO_IDH_MocA-like_dom"/>
</dbReference>
<dbReference type="SUPFAM" id="SSF51735">
    <property type="entry name" value="NAD(P)-binding Rossmann-fold domains"/>
    <property type="match status" value="1"/>
</dbReference>
<keyword evidence="1" id="KW-0560">Oxidoreductase</keyword>
<accession>A0ABP7DHV3</accession>
<organism evidence="6 7">
    <name type="scientific">Zhihengliuella alba</name>
    <dbReference type="NCBI Taxonomy" id="547018"/>
    <lineage>
        <taxon>Bacteria</taxon>
        <taxon>Bacillati</taxon>
        <taxon>Actinomycetota</taxon>
        <taxon>Actinomycetes</taxon>
        <taxon>Micrococcales</taxon>
        <taxon>Micrococcaceae</taxon>
        <taxon>Zhihengliuella</taxon>
    </lineage>
</organism>
<dbReference type="RefSeq" id="WP_344883083.1">
    <property type="nucleotide sequence ID" value="NZ_BAABCJ010000002.1"/>
</dbReference>
<reference evidence="7" key="1">
    <citation type="journal article" date="2019" name="Int. J. Syst. Evol. Microbiol.">
        <title>The Global Catalogue of Microorganisms (GCM) 10K type strain sequencing project: providing services to taxonomists for standard genome sequencing and annotation.</title>
        <authorList>
            <consortium name="The Broad Institute Genomics Platform"/>
            <consortium name="The Broad Institute Genome Sequencing Center for Infectious Disease"/>
            <person name="Wu L."/>
            <person name="Ma J."/>
        </authorList>
    </citation>
    <scope>NUCLEOTIDE SEQUENCE [LARGE SCALE GENOMIC DNA]</scope>
    <source>
        <strain evidence="7">JCM 16961</strain>
    </source>
</reference>
<proteinExistence type="predicted"/>
<dbReference type="Proteomes" id="UP001501536">
    <property type="component" value="Unassembled WGS sequence"/>
</dbReference>
<feature type="compositionally biased region" description="Low complexity" evidence="3">
    <location>
        <begin position="11"/>
        <end position="26"/>
    </location>
</feature>
<evidence type="ECO:0000256" key="3">
    <source>
        <dbReference type="SAM" id="MobiDB-lite"/>
    </source>
</evidence>
<dbReference type="Gene3D" id="3.30.360.10">
    <property type="entry name" value="Dihydrodipicolinate Reductase, domain 2"/>
    <property type="match status" value="1"/>
</dbReference>